<evidence type="ECO:0000313" key="1">
    <source>
        <dbReference type="EMBL" id="VDG81558.1"/>
    </source>
</evidence>
<dbReference type="Proteomes" id="UP000276733">
    <property type="component" value="Unassembled WGS sequence"/>
</dbReference>
<name>A0A7Z9CA51_CAPOC</name>
<evidence type="ECO:0000313" key="2">
    <source>
        <dbReference type="Proteomes" id="UP000276733"/>
    </source>
</evidence>
<organism evidence="1 2">
    <name type="scientific">Capnocytophaga ochracea</name>
    <dbReference type="NCBI Taxonomy" id="1018"/>
    <lineage>
        <taxon>Bacteria</taxon>
        <taxon>Pseudomonadati</taxon>
        <taxon>Bacteroidota</taxon>
        <taxon>Flavobacteriia</taxon>
        <taxon>Flavobacteriales</taxon>
        <taxon>Flavobacteriaceae</taxon>
        <taxon>Capnocytophaga</taxon>
    </lineage>
</organism>
<accession>A0A7Z9CA51</accession>
<sequence length="307" mass="36322">MRFLHLKTVILLAILFLYSSCGYEVPGKDKHPEIPEFNGFDKNLFIVDTLLTEEDVMSSDRIIYYPTDDFIYLNKEYDWFLLDKNFKIKQKINAKGVFQGNKTFYDKVIGEKYKDIIYKYTYPWTKAEKVKELQYLGHDSIIKNYSIPKDKNGKYDLEAIRKIGRQYIDEQLGVIQKIIPVGFSSIVCIGSKGEYFTEDYKYNTFYEIEYTQTPSYKHLVDNKITNNLYSFDQVVLGNQGGGNHFAFWFYPYGYKYYTFKIGNDSIQFKWNTKSSRKIIQIKDLWGDRVLIYKDSDSGGELYNIRKK</sequence>
<dbReference type="AlphaFoldDB" id="A0A7Z9CA51"/>
<reference evidence="1 2" key="1">
    <citation type="submission" date="2018-11" db="EMBL/GenBank/DDBJ databases">
        <authorList>
            <consortium name="Pathogen Informatics"/>
        </authorList>
    </citation>
    <scope>NUCLEOTIDE SEQUENCE [LARGE SCALE GENOMIC DNA]</scope>
    <source>
        <strain evidence="1 2">NCTC11458</strain>
    </source>
</reference>
<comment type="caution">
    <text evidence="1">The sequence shown here is derived from an EMBL/GenBank/DDBJ whole genome shotgun (WGS) entry which is preliminary data.</text>
</comment>
<dbReference type="RefSeq" id="WP_181831240.1">
    <property type="nucleotide sequence ID" value="NZ_UYIQ01000001.1"/>
</dbReference>
<protein>
    <submittedName>
        <fullName evidence="1">Uncharacterized protein</fullName>
    </submittedName>
</protein>
<proteinExistence type="predicted"/>
<gene>
    <name evidence="1" type="ORF">NCTC11458_00850</name>
</gene>
<dbReference type="EMBL" id="UYIQ01000001">
    <property type="protein sequence ID" value="VDG81558.1"/>
    <property type="molecule type" value="Genomic_DNA"/>
</dbReference>